<dbReference type="SUPFAM" id="SSF54768">
    <property type="entry name" value="dsRNA-binding domain-like"/>
    <property type="match status" value="2"/>
</dbReference>
<name>A0AAD5TMV6_9FUNG</name>
<feature type="region of interest" description="Disordered" evidence="1">
    <location>
        <begin position="649"/>
        <end position="699"/>
    </location>
</feature>
<dbReference type="Proteomes" id="UP001212152">
    <property type="component" value="Unassembled WGS sequence"/>
</dbReference>
<accession>A0AAD5TMV6</accession>
<reference evidence="2" key="1">
    <citation type="submission" date="2020-05" db="EMBL/GenBank/DDBJ databases">
        <title>Phylogenomic resolution of chytrid fungi.</title>
        <authorList>
            <person name="Stajich J.E."/>
            <person name="Amses K."/>
            <person name="Simmons R."/>
            <person name="Seto K."/>
            <person name="Myers J."/>
            <person name="Bonds A."/>
            <person name="Quandt C.A."/>
            <person name="Barry K."/>
            <person name="Liu P."/>
            <person name="Grigoriev I."/>
            <person name="Longcore J.E."/>
            <person name="James T.Y."/>
        </authorList>
    </citation>
    <scope>NUCLEOTIDE SEQUENCE</scope>
    <source>
        <strain evidence="2">JEL0379</strain>
    </source>
</reference>
<evidence type="ECO:0000256" key="1">
    <source>
        <dbReference type="SAM" id="MobiDB-lite"/>
    </source>
</evidence>
<dbReference type="EMBL" id="JADGJQ010000012">
    <property type="protein sequence ID" value="KAJ3181445.1"/>
    <property type="molecule type" value="Genomic_DNA"/>
</dbReference>
<organism evidence="2 3">
    <name type="scientific">Geranomyces variabilis</name>
    <dbReference type="NCBI Taxonomy" id="109894"/>
    <lineage>
        <taxon>Eukaryota</taxon>
        <taxon>Fungi</taxon>
        <taxon>Fungi incertae sedis</taxon>
        <taxon>Chytridiomycota</taxon>
        <taxon>Chytridiomycota incertae sedis</taxon>
        <taxon>Chytridiomycetes</taxon>
        <taxon>Spizellomycetales</taxon>
        <taxon>Powellomycetaceae</taxon>
        <taxon>Geranomyces</taxon>
    </lineage>
</organism>
<feature type="region of interest" description="Disordered" evidence="1">
    <location>
        <begin position="831"/>
        <end position="879"/>
    </location>
</feature>
<feature type="region of interest" description="Disordered" evidence="1">
    <location>
        <begin position="219"/>
        <end position="247"/>
    </location>
</feature>
<dbReference type="AlphaFoldDB" id="A0AAD5TMV6"/>
<feature type="compositionally biased region" description="Basic and acidic residues" evidence="1">
    <location>
        <begin position="440"/>
        <end position="451"/>
    </location>
</feature>
<keyword evidence="3" id="KW-1185">Reference proteome</keyword>
<feature type="compositionally biased region" description="Basic and acidic residues" evidence="1">
    <location>
        <begin position="869"/>
        <end position="879"/>
    </location>
</feature>
<comment type="caution">
    <text evidence="2">The sequence shown here is derived from an EMBL/GenBank/DDBJ whole genome shotgun (WGS) entry which is preliminary data.</text>
</comment>
<evidence type="ECO:0000313" key="2">
    <source>
        <dbReference type="EMBL" id="KAJ3181445.1"/>
    </source>
</evidence>
<proteinExistence type="predicted"/>
<feature type="compositionally biased region" description="Basic and acidic residues" evidence="1">
    <location>
        <begin position="659"/>
        <end position="671"/>
    </location>
</feature>
<protein>
    <recommendedName>
        <fullName evidence="4">DRBM domain-containing protein</fullName>
    </recommendedName>
</protein>
<evidence type="ECO:0000313" key="3">
    <source>
        <dbReference type="Proteomes" id="UP001212152"/>
    </source>
</evidence>
<feature type="compositionally biased region" description="Polar residues" evidence="1">
    <location>
        <begin position="855"/>
        <end position="868"/>
    </location>
</feature>
<feature type="region of interest" description="Disordered" evidence="1">
    <location>
        <begin position="440"/>
        <end position="470"/>
    </location>
</feature>
<gene>
    <name evidence="2" type="ORF">HDU87_001053</name>
</gene>
<sequence length="879" mass="94268">MPASAADRLLAAGLQPTHIFIVAKTCTALADQVRRIVLPKDVRVLLVAGGSSSGPAPAAPDALWAGRGLVVSEKNLAALLRQLDKKCPITTAFNWIAPPPTPLPVKLKRTISALFPPPSFGAYLLSQLAPETQKAVNSAFAKAIDDAGSLIGISGVSDLFTKLSTVMSDEVVEYVVCLMSLAGAIVISPTGVIEVVLATLLTLAPMPGQQDDSIDPYEELEEQEPDDDDEAAEEDEDESDEDEDLNDESTDFALEDLPEDVIALKHALKGQSLLDLPPTGSSKPSKPIAALASQYDTSDGTHEINTGPVLNVSKSTFAPSQPDFSPVSARTLARLSDVPFDPQPLTPEDGSTPFLIRLQNFTKQHFASSKEPLFCRSVRSEDGLYRCRLTVAEQSFESAYLFKDENEAAEDVARLACAFMFCWVEAAGRTEQFSGRLDDIFDAKSGDTGDREDGEVAEPAEGRHSATAGHPLIDASVTPAAKGQRPFMTRINMYVMRRSSSLTWSFPGHAPGARVHTAVLTIEGVDYASRESHLKRQQAKEDAAEVACLALGVTDDQLTEKAPKNGVSPSRPAEINPAMTLNQLCQRRGTTHLAVFDRNADGFECTVTVVGGGVWSSDCRFQKKGDAKAAACVNALRELAPEILETHVLKPEAQPESPQKVDHELKADGERPRKRPRHSDTSDRPALHHALPPRPTVLPPPTVRHISPISLSPTNFQTQPYHQPVQQYPSYPSFPSSIMPSFLHPTPHHGLPASFQYPSFPPSQPIPSPPPPAVAQQPMDINTAMAVFASVFSGPAALPLTALSSMVPGANGAVLQSLAPMLQQLAATGAYIPQSPNPDPGTSLQGPALPARSEQPLSSDVQTATSRPQGEHKRFLESA</sequence>
<evidence type="ECO:0008006" key="4">
    <source>
        <dbReference type="Google" id="ProtNLM"/>
    </source>
</evidence>